<dbReference type="Proteomes" id="UP000017559">
    <property type="component" value="Unassembled WGS sequence"/>
</dbReference>
<dbReference type="AlphaFoldDB" id="V2X8R6"/>
<organism evidence="1 2">
    <name type="scientific">Moniliophthora roreri (strain MCA 2997)</name>
    <name type="common">Cocoa frosty pod rot fungus</name>
    <name type="synonym">Crinipellis roreri</name>
    <dbReference type="NCBI Taxonomy" id="1381753"/>
    <lineage>
        <taxon>Eukaryota</taxon>
        <taxon>Fungi</taxon>
        <taxon>Dikarya</taxon>
        <taxon>Basidiomycota</taxon>
        <taxon>Agaricomycotina</taxon>
        <taxon>Agaricomycetes</taxon>
        <taxon>Agaricomycetidae</taxon>
        <taxon>Agaricales</taxon>
        <taxon>Marasmiineae</taxon>
        <taxon>Marasmiaceae</taxon>
        <taxon>Moniliophthora</taxon>
    </lineage>
</organism>
<dbReference type="EMBL" id="AWSO01000580">
    <property type="protein sequence ID" value="ESK89166.1"/>
    <property type="molecule type" value="Genomic_DNA"/>
</dbReference>
<evidence type="ECO:0000313" key="1">
    <source>
        <dbReference type="EMBL" id="ESK89166.1"/>
    </source>
</evidence>
<proteinExistence type="predicted"/>
<evidence type="ECO:0000313" key="2">
    <source>
        <dbReference type="Proteomes" id="UP000017559"/>
    </source>
</evidence>
<comment type="caution">
    <text evidence="1">The sequence shown here is derived from an EMBL/GenBank/DDBJ whole genome shotgun (WGS) entry which is preliminary data.</text>
</comment>
<keyword evidence="2" id="KW-1185">Reference proteome</keyword>
<sequence length="66" mass="7313">MHDKQPPPSIGRLTKETLTSFAKITIAYLTAARYASGGISLEHLVVFPFLISDTLPFSQTTFIRLC</sequence>
<protein>
    <submittedName>
        <fullName evidence="1">Uncharacterized protein</fullName>
    </submittedName>
</protein>
<reference evidence="1 2" key="1">
    <citation type="journal article" date="2014" name="BMC Genomics">
        <title>Genome and secretome analysis of the hemibiotrophic fungal pathogen, Moniliophthora roreri, which causes frosty pod rot disease of cacao: mechanisms of the biotrophic and necrotrophic phases.</title>
        <authorList>
            <person name="Meinhardt L.W."/>
            <person name="Costa G.G.L."/>
            <person name="Thomazella D.P.T."/>
            <person name="Teixeira P.J.P.L."/>
            <person name="Carazzolle M.F."/>
            <person name="Schuster S.C."/>
            <person name="Carlson J.E."/>
            <person name="Guiltinan M.J."/>
            <person name="Mieczkowski P."/>
            <person name="Farmer A."/>
            <person name="Ramaraj T."/>
            <person name="Crozier J."/>
            <person name="Davis R.E."/>
            <person name="Shao J."/>
            <person name="Melnick R.L."/>
            <person name="Pereira G.A.G."/>
            <person name="Bailey B.A."/>
        </authorList>
    </citation>
    <scope>NUCLEOTIDE SEQUENCE [LARGE SCALE GENOMIC DNA]</scope>
    <source>
        <strain evidence="1 2">MCA 2997</strain>
    </source>
</reference>
<gene>
    <name evidence="1" type="ORF">Moror_5236</name>
</gene>
<dbReference type="KEGG" id="mrr:Moror_5236"/>
<dbReference type="HOGENOM" id="CLU_2831747_0_0_1"/>
<name>V2X8R6_MONRO</name>
<accession>V2X8R6</accession>